<dbReference type="GO" id="GO:0006402">
    <property type="term" value="P:mRNA catabolic process"/>
    <property type="evidence" value="ECO:0007669"/>
    <property type="project" value="TreeGrafter"/>
</dbReference>
<dbReference type="AlphaFoldDB" id="A0A0F9FB45"/>
<reference evidence="1" key="1">
    <citation type="journal article" date="2015" name="Nature">
        <title>Complex archaea that bridge the gap between prokaryotes and eukaryotes.</title>
        <authorList>
            <person name="Spang A."/>
            <person name="Saw J.H."/>
            <person name="Jorgensen S.L."/>
            <person name="Zaremba-Niedzwiedzka K."/>
            <person name="Martijn J."/>
            <person name="Lind A.E."/>
            <person name="van Eijk R."/>
            <person name="Schleper C."/>
            <person name="Guy L."/>
            <person name="Ettema T.J."/>
        </authorList>
    </citation>
    <scope>NUCLEOTIDE SEQUENCE</scope>
</reference>
<name>A0A0F9FB45_9ZZZZ</name>
<comment type="caution">
    <text evidence="1">The sequence shown here is derived from an EMBL/GenBank/DDBJ whole genome shotgun (WGS) entry which is preliminary data.</text>
</comment>
<evidence type="ECO:0000313" key="1">
    <source>
        <dbReference type="EMBL" id="KKL54525.1"/>
    </source>
</evidence>
<gene>
    <name evidence="1" type="ORF">LCGC14_2264550</name>
</gene>
<dbReference type="InterPro" id="IPR003477">
    <property type="entry name" value="PemK-like"/>
</dbReference>
<evidence type="ECO:0008006" key="2">
    <source>
        <dbReference type="Google" id="ProtNLM"/>
    </source>
</evidence>
<dbReference type="GO" id="GO:0004521">
    <property type="term" value="F:RNA endonuclease activity"/>
    <property type="evidence" value="ECO:0007669"/>
    <property type="project" value="TreeGrafter"/>
</dbReference>
<sequence>MASIKRGEIFLVNFDPTVGAEARKIRPALVVSNNINNAHSPIVSISPITSNISRIYSFEVKVPADTGGLQTRSKIMVNQTRAVDKIRLIKRLGHLPEEIMKQVNQALMLHYDLE</sequence>
<dbReference type="EMBL" id="LAZR01031168">
    <property type="protein sequence ID" value="KKL54525.1"/>
    <property type="molecule type" value="Genomic_DNA"/>
</dbReference>
<dbReference type="Pfam" id="PF02452">
    <property type="entry name" value="PemK_toxin"/>
    <property type="match status" value="1"/>
</dbReference>
<organism evidence="1">
    <name type="scientific">marine sediment metagenome</name>
    <dbReference type="NCBI Taxonomy" id="412755"/>
    <lineage>
        <taxon>unclassified sequences</taxon>
        <taxon>metagenomes</taxon>
        <taxon>ecological metagenomes</taxon>
    </lineage>
</organism>
<dbReference type="GO" id="GO:0016075">
    <property type="term" value="P:rRNA catabolic process"/>
    <property type="evidence" value="ECO:0007669"/>
    <property type="project" value="TreeGrafter"/>
</dbReference>
<accession>A0A0F9FB45</accession>
<dbReference type="PANTHER" id="PTHR33988">
    <property type="entry name" value="ENDORIBONUCLEASE MAZF-RELATED"/>
    <property type="match status" value="1"/>
</dbReference>
<protein>
    <recommendedName>
        <fullName evidence="2">mRNA interferase</fullName>
    </recommendedName>
</protein>
<dbReference type="GO" id="GO:0003677">
    <property type="term" value="F:DNA binding"/>
    <property type="evidence" value="ECO:0007669"/>
    <property type="project" value="InterPro"/>
</dbReference>
<dbReference type="PIRSF" id="PIRSF033490">
    <property type="entry name" value="MazF"/>
    <property type="match status" value="1"/>
</dbReference>
<dbReference type="SUPFAM" id="SSF50118">
    <property type="entry name" value="Cell growth inhibitor/plasmid maintenance toxic component"/>
    <property type="match status" value="1"/>
</dbReference>
<dbReference type="InterPro" id="IPR011067">
    <property type="entry name" value="Plasmid_toxin/cell-grow_inhib"/>
</dbReference>
<proteinExistence type="predicted"/>
<dbReference type="Gene3D" id="2.30.30.110">
    <property type="match status" value="1"/>
</dbReference>